<dbReference type="EMBL" id="QGLE01000004">
    <property type="protein sequence ID" value="PWR24228.1"/>
    <property type="molecule type" value="Genomic_DNA"/>
</dbReference>
<proteinExistence type="predicted"/>
<dbReference type="Proteomes" id="UP000245461">
    <property type="component" value="Unassembled WGS sequence"/>
</dbReference>
<dbReference type="RefSeq" id="WP_109904848.1">
    <property type="nucleotide sequence ID" value="NZ_QGLE01000004.1"/>
</dbReference>
<comment type="caution">
    <text evidence="2">The sequence shown here is derived from an EMBL/GenBank/DDBJ whole genome shotgun (WGS) entry which is preliminary data.</text>
</comment>
<keyword evidence="3" id="KW-1185">Reference proteome</keyword>
<keyword evidence="1" id="KW-0812">Transmembrane</keyword>
<dbReference type="AlphaFoldDB" id="A0A317EAU1"/>
<evidence type="ECO:0000313" key="2">
    <source>
        <dbReference type="EMBL" id="PWR24228.1"/>
    </source>
</evidence>
<dbReference type="OrthoDB" id="7360110at2"/>
<organism evidence="2 3">
    <name type="scientific">Zavarzinia aquatilis</name>
    <dbReference type="NCBI Taxonomy" id="2211142"/>
    <lineage>
        <taxon>Bacteria</taxon>
        <taxon>Pseudomonadati</taxon>
        <taxon>Pseudomonadota</taxon>
        <taxon>Alphaproteobacteria</taxon>
        <taxon>Rhodospirillales</taxon>
        <taxon>Zavarziniaceae</taxon>
        <taxon>Zavarzinia</taxon>
    </lineage>
</organism>
<feature type="transmembrane region" description="Helical" evidence="1">
    <location>
        <begin position="12"/>
        <end position="35"/>
    </location>
</feature>
<evidence type="ECO:0000256" key="1">
    <source>
        <dbReference type="SAM" id="Phobius"/>
    </source>
</evidence>
<evidence type="ECO:0000313" key="3">
    <source>
        <dbReference type="Proteomes" id="UP000245461"/>
    </source>
</evidence>
<reference evidence="2 3" key="1">
    <citation type="submission" date="2018-05" db="EMBL/GenBank/DDBJ databases">
        <title>Zavarzinia sp. HR-AS.</title>
        <authorList>
            <person name="Lee Y."/>
            <person name="Jeon C.O."/>
        </authorList>
    </citation>
    <scope>NUCLEOTIDE SEQUENCE [LARGE SCALE GENOMIC DNA]</scope>
    <source>
        <strain evidence="2 3">HR-AS</strain>
    </source>
</reference>
<keyword evidence="1" id="KW-0472">Membrane</keyword>
<keyword evidence="1" id="KW-1133">Transmembrane helix</keyword>
<protein>
    <submittedName>
        <fullName evidence="2">Uncharacterized protein</fullName>
    </submittedName>
</protein>
<sequence length="101" mass="10216">MAEELPSNPRGLKAVVIILGVIFLVMMALFIYGLATKVGGKKGAIAAAIEIPAGETLIETTGAGDRLVLRLRAASGAERLLFIDPATGQAVGSTALTAGAP</sequence>
<name>A0A317EAU1_9PROT</name>
<accession>A0A317EAU1</accession>
<gene>
    <name evidence="2" type="ORF">DKG74_08915</name>
</gene>